<proteinExistence type="predicted"/>
<accession>A0ABY1QS75</accession>
<evidence type="ECO:0000259" key="1">
    <source>
        <dbReference type="PROSITE" id="PS51819"/>
    </source>
</evidence>
<dbReference type="PROSITE" id="PS51819">
    <property type="entry name" value="VOC"/>
    <property type="match status" value="1"/>
</dbReference>
<dbReference type="InterPro" id="IPR029068">
    <property type="entry name" value="Glyas_Bleomycin-R_OHBP_Dase"/>
</dbReference>
<evidence type="ECO:0000313" key="3">
    <source>
        <dbReference type="Proteomes" id="UP001158067"/>
    </source>
</evidence>
<dbReference type="InterPro" id="IPR004360">
    <property type="entry name" value="Glyas_Fos-R_dOase_dom"/>
</dbReference>
<dbReference type="EMBL" id="FXUG01000031">
    <property type="protein sequence ID" value="SMP79358.1"/>
    <property type="molecule type" value="Genomic_DNA"/>
</dbReference>
<dbReference type="Gene3D" id="3.10.180.10">
    <property type="entry name" value="2,3-Dihydroxybiphenyl 1,2-Dioxygenase, domain 1"/>
    <property type="match status" value="1"/>
</dbReference>
<organism evidence="2 3">
    <name type="scientific">Neorhodopirellula lusitana</name>
    <dbReference type="NCBI Taxonomy" id="445327"/>
    <lineage>
        <taxon>Bacteria</taxon>
        <taxon>Pseudomonadati</taxon>
        <taxon>Planctomycetota</taxon>
        <taxon>Planctomycetia</taxon>
        <taxon>Pirellulales</taxon>
        <taxon>Pirellulaceae</taxon>
        <taxon>Neorhodopirellula</taxon>
    </lineage>
</organism>
<dbReference type="CDD" id="cd07247">
    <property type="entry name" value="SgaA_N_like"/>
    <property type="match status" value="1"/>
</dbReference>
<comment type="caution">
    <text evidence="2">The sequence shown here is derived from an EMBL/GenBank/DDBJ whole genome shotgun (WGS) entry which is preliminary data.</text>
</comment>
<dbReference type="InterPro" id="IPR037523">
    <property type="entry name" value="VOC_core"/>
</dbReference>
<dbReference type="PANTHER" id="PTHR33993:SF2">
    <property type="entry name" value="VOC DOMAIN-CONTAINING PROTEIN"/>
    <property type="match status" value="1"/>
</dbReference>
<dbReference type="PANTHER" id="PTHR33993">
    <property type="entry name" value="GLYOXALASE-RELATED"/>
    <property type="match status" value="1"/>
</dbReference>
<dbReference type="Proteomes" id="UP001158067">
    <property type="component" value="Unassembled WGS sequence"/>
</dbReference>
<dbReference type="RefSeq" id="WP_283435628.1">
    <property type="nucleotide sequence ID" value="NZ_FXUG01000031.1"/>
</dbReference>
<gene>
    <name evidence="2" type="ORF">SAMN06265222_1319</name>
</gene>
<protein>
    <recommendedName>
        <fullName evidence="1">VOC domain-containing protein</fullName>
    </recommendedName>
</protein>
<dbReference type="Pfam" id="PF00903">
    <property type="entry name" value="Glyoxalase"/>
    <property type="match status" value="1"/>
</dbReference>
<dbReference type="SUPFAM" id="SSF54593">
    <property type="entry name" value="Glyoxalase/Bleomycin resistance protein/Dihydroxybiphenyl dioxygenase"/>
    <property type="match status" value="1"/>
</dbReference>
<sequence>MSSNPVGWFEIYVSDLERATKFYETILGVKLEKLDSPSPEVEMVAFPMAMDGPGASGALTKMDGVAPGGNSVMVYFSCTDCATEAARIEDAGGRLQQPKTDIGDYGFCAMAVDTEGNTFGLHSSQ</sequence>
<keyword evidence="3" id="KW-1185">Reference proteome</keyword>
<reference evidence="2 3" key="1">
    <citation type="submission" date="2017-05" db="EMBL/GenBank/DDBJ databases">
        <authorList>
            <person name="Varghese N."/>
            <person name="Submissions S."/>
        </authorList>
    </citation>
    <scope>NUCLEOTIDE SEQUENCE [LARGE SCALE GENOMIC DNA]</scope>
    <source>
        <strain evidence="2 3">DSM 25457</strain>
    </source>
</reference>
<dbReference type="InterPro" id="IPR052164">
    <property type="entry name" value="Anthracycline_SecMetBiosynth"/>
</dbReference>
<feature type="domain" description="VOC" evidence="1">
    <location>
        <begin position="5"/>
        <end position="124"/>
    </location>
</feature>
<evidence type="ECO:0000313" key="2">
    <source>
        <dbReference type="EMBL" id="SMP79358.1"/>
    </source>
</evidence>
<name>A0ABY1QS75_9BACT</name>